<keyword evidence="2" id="KW-1185">Reference proteome</keyword>
<protein>
    <submittedName>
        <fullName evidence="1">Uncharacterized protein</fullName>
    </submittedName>
</protein>
<comment type="caution">
    <text evidence="1">The sequence shown here is derived from an EMBL/GenBank/DDBJ whole genome shotgun (WGS) entry which is preliminary data.</text>
</comment>
<name>A0A4R8WFN7_9MICO</name>
<sequence>MSDVLPQADRLDEAVLAVPGVDTLFPATPLIATVITTAVDALTRRAPSANSVLVAHETAGLSVAVKIGVTDGYPATEVCRRVHDAIVEHLREYEEQEIAEVAVTVARIG</sequence>
<evidence type="ECO:0000313" key="2">
    <source>
        <dbReference type="Proteomes" id="UP000297643"/>
    </source>
</evidence>
<dbReference type="Proteomes" id="UP000297643">
    <property type="component" value="Unassembled WGS sequence"/>
</dbReference>
<dbReference type="RefSeq" id="WP_134505854.1">
    <property type="nucleotide sequence ID" value="NZ_SOFM01000002.1"/>
</dbReference>
<dbReference type="EMBL" id="SOFM01000002">
    <property type="protein sequence ID" value="TFC08089.1"/>
    <property type="molecule type" value="Genomic_DNA"/>
</dbReference>
<organism evidence="1 2">
    <name type="scientific">Cryobacterium mannosilyticum</name>
    <dbReference type="NCBI Taxonomy" id="1259190"/>
    <lineage>
        <taxon>Bacteria</taxon>
        <taxon>Bacillati</taxon>
        <taxon>Actinomycetota</taxon>
        <taxon>Actinomycetes</taxon>
        <taxon>Micrococcales</taxon>
        <taxon>Microbacteriaceae</taxon>
        <taxon>Cryobacterium</taxon>
    </lineage>
</organism>
<dbReference type="AlphaFoldDB" id="A0A4R8WFN7"/>
<reference evidence="1 2" key="1">
    <citation type="submission" date="2019-03" db="EMBL/GenBank/DDBJ databases">
        <title>Genomics of glacier-inhabiting Cryobacterium strains.</title>
        <authorList>
            <person name="Liu Q."/>
            <person name="Xin Y.-H."/>
        </authorList>
    </citation>
    <scope>NUCLEOTIDE SEQUENCE [LARGE SCALE GENOMIC DNA]</scope>
    <source>
        <strain evidence="1 2">RHLT2-21</strain>
    </source>
</reference>
<proteinExistence type="predicted"/>
<gene>
    <name evidence="1" type="ORF">E3O32_00285</name>
</gene>
<evidence type="ECO:0000313" key="1">
    <source>
        <dbReference type="EMBL" id="TFC08089.1"/>
    </source>
</evidence>
<accession>A0A4R8WFN7</accession>